<proteinExistence type="inferred from homology"/>
<dbReference type="Proteomes" id="UP001289374">
    <property type="component" value="Unassembled WGS sequence"/>
</dbReference>
<dbReference type="GO" id="GO:0000139">
    <property type="term" value="C:Golgi membrane"/>
    <property type="evidence" value="ECO:0007669"/>
    <property type="project" value="UniProtKB-SubCell"/>
</dbReference>
<keyword evidence="5" id="KW-0333">Golgi apparatus</keyword>
<evidence type="ECO:0000313" key="6">
    <source>
        <dbReference type="EMBL" id="KAK4395735.1"/>
    </source>
</evidence>
<dbReference type="GO" id="GO:0047262">
    <property type="term" value="F:polygalacturonate 4-alpha-galacturonosyltransferase activity"/>
    <property type="evidence" value="ECO:0007669"/>
    <property type="project" value="InterPro"/>
</dbReference>
<keyword evidence="5" id="KW-0961">Cell wall biogenesis/degradation</keyword>
<keyword evidence="4" id="KW-0808">Transferase</keyword>
<keyword evidence="3 5" id="KW-0328">Glycosyltransferase</keyword>
<evidence type="ECO:0000256" key="3">
    <source>
        <dbReference type="ARBA" id="ARBA00022676"/>
    </source>
</evidence>
<comment type="caution">
    <text evidence="6">The sequence shown here is derived from an EMBL/GenBank/DDBJ whole genome shotgun (WGS) entry which is preliminary data.</text>
</comment>
<name>A0AAE2BSB8_9LAMI</name>
<protein>
    <recommendedName>
        <fullName evidence="5">Hexosyltransferase</fullName>
        <ecNumber evidence="5">2.4.1.-</ecNumber>
    </recommendedName>
</protein>
<evidence type="ECO:0000256" key="5">
    <source>
        <dbReference type="RuleBase" id="RU362027"/>
    </source>
</evidence>
<comment type="pathway">
    <text evidence="1 5">Glycan metabolism; pectin biosynthesis.</text>
</comment>
<dbReference type="GO" id="GO:0071555">
    <property type="term" value="P:cell wall organization"/>
    <property type="evidence" value="ECO:0007669"/>
    <property type="project" value="UniProtKB-KW"/>
</dbReference>
<dbReference type="InterPro" id="IPR002495">
    <property type="entry name" value="Glyco_trans_8"/>
</dbReference>
<evidence type="ECO:0000313" key="7">
    <source>
        <dbReference type="Proteomes" id="UP001289374"/>
    </source>
</evidence>
<evidence type="ECO:0000256" key="2">
    <source>
        <dbReference type="ARBA" id="ARBA00006351"/>
    </source>
</evidence>
<keyword evidence="5" id="KW-1133">Transmembrane helix</keyword>
<evidence type="ECO:0000256" key="1">
    <source>
        <dbReference type="ARBA" id="ARBA00004877"/>
    </source>
</evidence>
<gene>
    <name evidence="6" type="ORF">Sango_1727800</name>
</gene>
<dbReference type="AlphaFoldDB" id="A0AAE2BSB8"/>
<organism evidence="6 7">
    <name type="scientific">Sesamum angolense</name>
    <dbReference type="NCBI Taxonomy" id="2727404"/>
    <lineage>
        <taxon>Eukaryota</taxon>
        <taxon>Viridiplantae</taxon>
        <taxon>Streptophyta</taxon>
        <taxon>Embryophyta</taxon>
        <taxon>Tracheophyta</taxon>
        <taxon>Spermatophyta</taxon>
        <taxon>Magnoliopsida</taxon>
        <taxon>eudicotyledons</taxon>
        <taxon>Gunneridae</taxon>
        <taxon>Pentapetalae</taxon>
        <taxon>asterids</taxon>
        <taxon>lamiids</taxon>
        <taxon>Lamiales</taxon>
        <taxon>Pedaliaceae</taxon>
        <taxon>Sesamum</taxon>
    </lineage>
</organism>
<dbReference type="Pfam" id="PF01501">
    <property type="entry name" value="Glyco_transf_8"/>
    <property type="match status" value="2"/>
</dbReference>
<dbReference type="Pfam" id="PF25557">
    <property type="entry name" value="GAUT_1"/>
    <property type="match status" value="1"/>
</dbReference>
<comment type="subcellular location">
    <subcellularLocation>
        <location evidence="5">Golgi apparatus membrane</location>
        <topology evidence="5">Single-pass type II membrane protein</topology>
    </subcellularLocation>
</comment>
<keyword evidence="5" id="KW-0472">Membrane</keyword>
<reference evidence="6" key="1">
    <citation type="submission" date="2020-06" db="EMBL/GenBank/DDBJ databases">
        <authorList>
            <person name="Li T."/>
            <person name="Hu X."/>
            <person name="Zhang T."/>
            <person name="Song X."/>
            <person name="Zhang H."/>
            <person name="Dai N."/>
            <person name="Sheng W."/>
            <person name="Hou X."/>
            <person name="Wei L."/>
        </authorList>
    </citation>
    <scope>NUCLEOTIDE SEQUENCE</scope>
    <source>
        <strain evidence="6">K16</strain>
        <tissue evidence="6">Leaf</tissue>
    </source>
</reference>
<dbReference type="PANTHER" id="PTHR32116">
    <property type="entry name" value="GALACTURONOSYLTRANSFERASE 4-RELATED"/>
    <property type="match status" value="1"/>
</dbReference>
<keyword evidence="5" id="KW-0812">Transmembrane</keyword>
<dbReference type="InterPro" id="IPR029044">
    <property type="entry name" value="Nucleotide-diphossugar_trans"/>
</dbReference>
<keyword evidence="7" id="KW-1185">Reference proteome</keyword>
<dbReference type="EC" id="2.4.1.-" evidence="5"/>
<dbReference type="InterPro" id="IPR029993">
    <property type="entry name" value="GAUT"/>
</dbReference>
<comment type="similarity">
    <text evidence="2 5">Belongs to the glycosyltransferase 8 family.</text>
</comment>
<reference evidence="6" key="2">
    <citation type="journal article" date="2024" name="Plant">
        <title>Genomic evolution and insights into agronomic trait innovations of Sesamum species.</title>
        <authorList>
            <person name="Miao H."/>
            <person name="Wang L."/>
            <person name="Qu L."/>
            <person name="Liu H."/>
            <person name="Sun Y."/>
            <person name="Le M."/>
            <person name="Wang Q."/>
            <person name="Wei S."/>
            <person name="Zheng Y."/>
            <person name="Lin W."/>
            <person name="Duan Y."/>
            <person name="Cao H."/>
            <person name="Xiong S."/>
            <person name="Wang X."/>
            <person name="Wei L."/>
            <person name="Li C."/>
            <person name="Ma Q."/>
            <person name="Ju M."/>
            <person name="Zhao R."/>
            <person name="Li G."/>
            <person name="Mu C."/>
            <person name="Tian Q."/>
            <person name="Mei H."/>
            <person name="Zhang T."/>
            <person name="Gao T."/>
            <person name="Zhang H."/>
        </authorList>
    </citation>
    <scope>NUCLEOTIDE SEQUENCE</scope>
    <source>
        <strain evidence="6">K16</strain>
    </source>
</reference>
<evidence type="ECO:0000256" key="4">
    <source>
        <dbReference type="ARBA" id="ARBA00022679"/>
    </source>
</evidence>
<sequence>MAHLDAHRSPALLLLPITSIDFSGISVAVVSILVAPNAFLLSAILIKSHAWVLHQVLDLEIELIKWVFEILDFGGGGFVSCLPAAALIQSGCVLFAVQHKHQDEDHVEQPVREINHRNDRVVHGNRNFTEEILSAKSYARQLAEQMTLAKAYVIIAKEHNNLHLAWELSTNIRSCQFLLSKAAMREEPISLEEAEPIIKSLSSLIFKAQDAHYDIATTITTMKSHIQGSGGACKCSNYSKYTDWLQNKSIQELADERRNSPRLVDNNLYHFCIFSDNLLAVSVVVNSTVSNAEHPKQLVFHIVTNGVKYGAMQAWFLSNDFKGAAIEVQNIEDFTWLNASYSPVVKQLLDADSRQYFFETSQVTSIEPKFRNPKYLSLLNHLRFYIPEIYPQLEKVVFLDDDVVVQKDLTPLFSLDLHGNVNGAVETCLEAFHRYYKYLNFSNPLISTKFDPQACGWAFEPLDRRWHVLGLGYDLNIDNRLIETAAVIHFNGNMKPWLKLSIGRYRPLWEQFLEA</sequence>
<dbReference type="SUPFAM" id="SSF53448">
    <property type="entry name" value="Nucleotide-diphospho-sugar transferases"/>
    <property type="match status" value="1"/>
</dbReference>
<accession>A0AAE2BSB8</accession>
<feature type="transmembrane region" description="Helical" evidence="5">
    <location>
        <begin position="12"/>
        <end position="35"/>
    </location>
</feature>
<dbReference type="PANTHER" id="PTHR32116:SF20">
    <property type="entry name" value="HEXOSYLTRANSFERASE GAUT11"/>
    <property type="match status" value="1"/>
</dbReference>
<dbReference type="Gene3D" id="3.90.550.10">
    <property type="entry name" value="Spore Coat Polysaccharide Biosynthesis Protein SpsA, Chain A"/>
    <property type="match status" value="2"/>
</dbReference>
<dbReference type="EMBL" id="JACGWL010000009">
    <property type="protein sequence ID" value="KAK4395735.1"/>
    <property type="molecule type" value="Genomic_DNA"/>
</dbReference>